<keyword evidence="3" id="KW-1185">Reference proteome</keyword>
<dbReference type="Proteomes" id="UP000199517">
    <property type="component" value="Unassembled WGS sequence"/>
</dbReference>
<feature type="region of interest" description="Disordered" evidence="1">
    <location>
        <begin position="621"/>
        <end position="640"/>
    </location>
</feature>
<feature type="compositionally biased region" description="Low complexity" evidence="1">
    <location>
        <begin position="55"/>
        <end position="70"/>
    </location>
</feature>
<feature type="compositionally biased region" description="Polar residues" evidence="1">
    <location>
        <begin position="597"/>
        <end position="612"/>
    </location>
</feature>
<feature type="compositionally biased region" description="Polar residues" evidence="1">
    <location>
        <begin position="1"/>
        <end position="41"/>
    </location>
</feature>
<protein>
    <submittedName>
        <fullName evidence="2">Uncharacterized protein</fullName>
    </submittedName>
</protein>
<evidence type="ECO:0000256" key="1">
    <source>
        <dbReference type="SAM" id="MobiDB-lite"/>
    </source>
</evidence>
<dbReference type="RefSeq" id="WP_175525938.1">
    <property type="nucleotide sequence ID" value="NZ_FOMQ01000002.1"/>
</dbReference>
<organism evidence="2 3">
    <name type="scientific">Paracidovorax konjaci</name>
    <dbReference type="NCBI Taxonomy" id="32040"/>
    <lineage>
        <taxon>Bacteria</taxon>
        <taxon>Pseudomonadati</taxon>
        <taxon>Pseudomonadota</taxon>
        <taxon>Betaproteobacteria</taxon>
        <taxon>Burkholderiales</taxon>
        <taxon>Comamonadaceae</taxon>
        <taxon>Paracidovorax</taxon>
    </lineage>
</organism>
<evidence type="ECO:0000313" key="3">
    <source>
        <dbReference type="Proteomes" id="UP000199517"/>
    </source>
</evidence>
<name>A0A1I1SGI0_9BURK</name>
<feature type="region of interest" description="Disordered" evidence="1">
    <location>
        <begin position="1"/>
        <end position="103"/>
    </location>
</feature>
<feature type="compositionally biased region" description="Low complexity" evidence="1">
    <location>
        <begin position="93"/>
        <end position="103"/>
    </location>
</feature>
<dbReference type="AlphaFoldDB" id="A0A1I1SGI0"/>
<reference evidence="3" key="1">
    <citation type="submission" date="2016-10" db="EMBL/GenBank/DDBJ databases">
        <authorList>
            <person name="Varghese N."/>
            <person name="Submissions S."/>
        </authorList>
    </citation>
    <scope>NUCLEOTIDE SEQUENCE [LARGE SCALE GENOMIC DNA]</scope>
    <source>
        <strain evidence="3">DSM 7481</strain>
    </source>
</reference>
<gene>
    <name evidence="2" type="ORF">SAMN04489710_102195</name>
</gene>
<feature type="region of interest" description="Disordered" evidence="1">
    <location>
        <begin position="588"/>
        <end position="612"/>
    </location>
</feature>
<accession>A0A1I1SGI0</accession>
<dbReference type="STRING" id="32040.SAMN04489710_102195"/>
<sequence length="640" mass="67358">MVQGTSSKSTTSSPQHLLSSPGGTRMQTSSQPTSPLHTPGSQRMPESELQMKQLSRQTSTPSASSSRPPQNSAPQSNTGEISLRHWNPEPGTSGRRGSSADSSARFSIRFDSARIPETHVDLEAGHGTSTQATDTPAPGAGARLWKKGKQLASGAKDLAQGSMTQLKNSAVAGAAYAKDSAVAGAAYAKTSAAAGAAYAKDKAAQGWNVTSHLAQRTAQDLVGDRLPSRAAAGAFAGHTLQQLLTCGIPTFSREYAMLQIYWAVVNSKFAQDNPFAIVGMQSVVSTMAVLAHMKIRHARMDRDPEAAVKGHFGLTDQQWAETPNATKDKLIATQQADSRRVTANQVMAEMGYLTMSTVAAADGDPTVAARVLATQARNIVYAGMRELMQASIKFVGTTGATSGVNNDNMSSMAAVYTLMTMGASAASDGVVSAVLDARSTNLSGLQFQGLDSNVPINDPQLQNAALVAMIRGLFNTSVEVIDAGVGKHYETKQAGVQQVWNSGDKLPMKDHDRVLDHSIARFSWNQFAGMANLAVQQIARATGLSAAAPALSSFLGVGTTAAAFGLAYRNTNQTYQAHAKVRAAVASAAQQTPATPESGTQGTQDVQLNITQAQRRATLTEITEEDSAVQPPPQEDRRTA</sequence>
<dbReference type="EMBL" id="FOMQ01000002">
    <property type="protein sequence ID" value="SFD45442.1"/>
    <property type="molecule type" value="Genomic_DNA"/>
</dbReference>
<evidence type="ECO:0000313" key="2">
    <source>
        <dbReference type="EMBL" id="SFD45442.1"/>
    </source>
</evidence>
<proteinExistence type="predicted"/>